<organism evidence="2 3">
    <name type="scientific">Rhizobium sullae</name>
    <name type="common">Rhizobium hedysari</name>
    <dbReference type="NCBI Taxonomy" id="50338"/>
    <lineage>
        <taxon>Bacteria</taxon>
        <taxon>Pseudomonadati</taxon>
        <taxon>Pseudomonadota</taxon>
        <taxon>Alphaproteobacteria</taxon>
        <taxon>Hyphomicrobiales</taxon>
        <taxon>Rhizobiaceae</taxon>
        <taxon>Rhizobium/Agrobacterium group</taxon>
        <taxon>Rhizobium</taxon>
    </lineage>
</organism>
<dbReference type="GO" id="GO:0030170">
    <property type="term" value="F:pyridoxal phosphate binding"/>
    <property type="evidence" value="ECO:0007669"/>
    <property type="project" value="InterPro"/>
</dbReference>
<reference evidence="2 3" key="1">
    <citation type="submission" date="2017-11" db="EMBL/GenBank/DDBJ databases">
        <authorList>
            <person name="Han C.G."/>
        </authorList>
    </citation>
    <scope>NUCLEOTIDE SEQUENCE [LARGE SCALE GENOMIC DNA]</scope>
    <source>
        <strain evidence="2 3">HCNT1</strain>
    </source>
</reference>
<dbReference type="AlphaFoldDB" id="A0A2N0DGI5"/>
<dbReference type="GO" id="GO:0030151">
    <property type="term" value="F:molybdenum ion binding"/>
    <property type="evidence" value="ECO:0007669"/>
    <property type="project" value="InterPro"/>
</dbReference>
<dbReference type="EMBL" id="PIQN01000003">
    <property type="protein sequence ID" value="PKA45208.1"/>
    <property type="molecule type" value="Genomic_DNA"/>
</dbReference>
<name>A0A2N0DGI5_RHISU</name>
<dbReference type="GO" id="GO:0003824">
    <property type="term" value="F:catalytic activity"/>
    <property type="evidence" value="ECO:0007669"/>
    <property type="project" value="InterPro"/>
</dbReference>
<sequence>MRQIGSIGELWRYPVSSVAGERLDHAEVSVDGVVGDRRFALVEVATGTVAHPERDQRWHKAIFVKSRTAAAGGVEVQVPDQDWLAIGAPHLTSLLSAFFGFEVTVRPYERSGYGTAETEFAVNRYDVAPLHLLTSASVEYLKSIHPDGDPDCRRFRPNIFVKSDIGIKGFAELDWIGRPLRLGAVSNAVVAPTKRCGFTIIAQEGLENDPEILRNVIRYGNRNMGVYCRPAHRGILRVGDPVLL</sequence>
<dbReference type="PROSITE" id="PS51340">
    <property type="entry name" value="MOSC"/>
    <property type="match status" value="1"/>
</dbReference>
<dbReference type="Pfam" id="PF03473">
    <property type="entry name" value="MOSC"/>
    <property type="match status" value="1"/>
</dbReference>
<dbReference type="InterPro" id="IPR005303">
    <property type="entry name" value="MOCOS_middle"/>
</dbReference>
<dbReference type="InterPro" id="IPR011037">
    <property type="entry name" value="Pyrv_Knase-like_insert_dom_sf"/>
</dbReference>
<gene>
    <name evidence="2" type="ORF">CWR43_05345</name>
</gene>
<evidence type="ECO:0000259" key="1">
    <source>
        <dbReference type="PROSITE" id="PS51340"/>
    </source>
</evidence>
<dbReference type="Pfam" id="PF03476">
    <property type="entry name" value="MOSC_N"/>
    <property type="match status" value="1"/>
</dbReference>
<accession>A0A2N0DGI5</accession>
<evidence type="ECO:0000313" key="2">
    <source>
        <dbReference type="EMBL" id="PKA45208.1"/>
    </source>
</evidence>
<feature type="domain" description="MOSC" evidence="1">
    <location>
        <begin position="103"/>
        <end position="244"/>
    </location>
</feature>
<dbReference type="SUPFAM" id="SSF50800">
    <property type="entry name" value="PK beta-barrel domain-like"/>
    <property type="match status" value="1"/>
</dbReference>
<proteinExistence type="predicted"/>
<dbReference type="Proteomes" id="UP000232164">
    <property type="component" value="Unassembled WGS sequence"/>
</dbReference>
<comment type="caution">
    <text evidence="2">The sequence shown here is derived from an EMBL/GenBank/DDBJ whole genome shotgun (WGS) entry which is preliminary data.</text>
</comment>
<dbReference type="RefSeq" id="WP_084606412.1">
    <property type="nucleotide sequence ID" value="NZ_CP104144.1"/>
</dbReference>
<dbReference type="InterPro" id="IPR005302">
    <property type="entry name" value="MoCF_Sase_C"/>
</dbReference>
<reference evidence="2 3" key="2">
    <citation type="submission" date="2017-12" db="EMBL/GenBank/DDBJ databases">
        <title>Genome sequence of Rhizobium sullae HCNT1 isolated from Sulla coronaria nodules and featuring peculiar denitrification phenotypes.</title>
        <authorList>
            <person name="De Diego-Diaz B."/>
            <person name="Treu L."/>
            <person name="Campanaro S."/>
            <person name="Da Silva Duarte V."/>
            <person name="Basaglia M."/>
            <person name="Favaro L."/>
            <person name="Casella S."/>
            <person name="Squartini A."/>
        </authorList>
    </citation>
    <scope>NUCLEOTIDE SEQUENCE [LARGE SCALE GENOMIC DNA]</scope>
    <source>
        <strain evidence="2 3">HCNT1</strain>
    </source>
</reference>
<evidence type="ECO:0000313" key="3">
    <source>
        <dbReference type="Proteomes" id="UP000232164"/>
    </source>
</evidence>
<protein>
    <submittedName>
        <fullName evidence="2">MOSC domain-containing protein</fullName>
    </submittedName>
</protein>